<dbReference type="InterPro" id="IPR017841">
    <property type="entry name" value="Hopanoid_biosynth_HpnN"/>
</dbReference>
<dbReference type="PANTHER" id="PTHR33406:SF13">
    <property type="entry name" value="MEMBRANE PROTEIN YDFJ"/>
    <property type="match status" value="1"/>
</dbReference>
<dbReference type="Gene3D" id="1.20.1640.10">
    <property type="entry name" value="Multidrug efflux transporter AcrB transmembrane domain"/>
    <property type="match status" value="2"/>
</dbReference>
<feature type="transmembrane region" description="Helical" evidence="6">
    <location>
        <begin position="517"/>
        <end position="537"/>
    </location>
</feature>
<organism evidence="8 9">
    <name type="scientific">Paraburkholderia phenoliruptrix</name>
    <dbReference type="NCBI Taxonomy" id="252970"/>
    <lineage>
        <taxon>Bacteria</taxon>
        <taxon>Pseudomonadati</taxon>
        <taxon>Pseudomonadota</taxon>
        <taxon>Betaproteobacteria</taxon>
        <taxon>Burkholderiales</taxon>
        <taxon>Burkholderiaceae</taxon>
        <taxon>Paraburkholderia</taxon>
    </lineage>
</organism>
<feature type="transmembrane region" description="Helical" evidence="6">
    <location>
        <begin position="466"/>
        <end position="486"/>
    </location>
</feature>
<accession>A0A6J5A056</accession>
<feature type="transmembrane region" description="Helical" evidence="6">
    <location>
        <begin position="809"/>
        <end position="830"/>
    </location>
</feature>
<feature type="transmembrane region" description="Helical" evidence="6">
    <location>
        <begin position="80"/>
        <end position="99"/>
    </location>
</feature>
<dbReference type="AlphaFoldDB" id="A0A6J5A056"/>
<evidence type="ECO:0000259" key="7">
    <source>
        <dbReference type="PROSITE" id="PS50156"/>
    </source>
</evidence>
<dbReference type="InterPro" id="IPR000731">
    <property type="entry name" value="SSD"/>
</dbReference>
<sequence>MGVQGPGSATPPPWPGSRNCYGDCLPGIAGAHCCRMRSGLLRLCILVHFRQNATRDKASSAYMLKSSIVRLVAYSVRHPLRIIALSIVLAILSGIYVAHHFKINTDISRLIETDKEWSTLEHAMDQAFPDRGQTVLVVVEARAPEFADAAASALTAALRAEPKEFVAVSQPAGGPFFEHNGLLFPSTEEVMSTTSQLVQSRPLVNTLAHDPSLTGLAGTLTTSLLLPLQIGQVKLSDMSRLLSQSANTLDLVLAGKPAAFSWRALVDRSAATNPARAFVVVQPVVNYDALEPGAAASQRIRDTAASLHLDSRYGATVRLTGEQPLADEEFASVKDGAVLNGIATFVVVLIILWLALRSGRMIAAVFITLFVGLAITAALGLMMVGALNMISVAFMVLFVGLGVDFGVQFGVKYREERNRDDRLSAALAHTAHSIGVPLTLAAVAVALSFFSFLPTAYRGVSELGEIAGVGMFVAYLTNMTLLPALLKIFNPPGEPASPGFKQLAPVDDFLARHRKPVLIGTLIVVIGATPLLTRLHFDFNPLHLKDPHTESMATLLSLKDSPEAAVNNVHVLAPSLADADRMAERLRALPEVGRVTTLDSFVPEQQQQKMMLIASAAQQLLPALQQQPAPQATDAVRVAALKRASNQLSLAADDHPGPGAAEAKHLSATLQKLAAADAATRDRAETAMSETLRIALKQLENLLQPTEITRDTLPKDISRGWVSKDGRALVDIAPKVKPGADPNDDVALARFAHAVKKAEPGAIGGPISILHSADTIIKAFLQAACWALLSIAILLWVALRRLGDMLRTLVPLLVSALVTLELCVVFGMPLNFANIIALPLMLGVGVAFKIYFVMAWRNGQTGLLQSSLTHAVLFSAATTATAFGSLWLSHHPGTSSMGRLLALSLFCTLIGAVVFQPVLMGKPRPRRAKHKGI</sequence>
<dbReference type="NCBIfam" id="TIGR03480">
    <property type="entry name" value="HpnN"/>
    <property type="match status" value="1"/>
</dbReference>
<feature type="transmembrane region" description="Helical" evidence="6">
    <location>
        <begin position="836"/>
        <end position="856"/>
    </location>
</feature>
<evidence type="ECO:0000313" key="8">
    <source>
        <dbReference type="EMBL" id="CAB3648434.1"/>
    </source>
</evidence>
<keyword evidence="4 6" id="KW-1133">Transmembrane helix</keyword>
<feature type="transmembrane region" description="Helical" evidence="6">
    <location>
        <begin position="779"/>
        <end position="797"/>
    </location>
</feature>
<dbReference type="EMBL" id="CADIKB010000002">
    <property type="protein sequence ID" value="CAB3648434.1"/>
    <property type="molecule type" value="Genomic_DNA"/>
</dbReference>
<feature type="domain" description="SSD" evidence="7">
    <location>
        <begin position="362"/>
        <end position="488"/>
    </location>
</feature>
<dbReference type="InterPro" id="IPR050545">
    <property type="entry name" value="Mycobact_MmpL"/>
</dbReference>
<feature type="transmembrane region" description="Helical" evidence="6">
    <location>
        <begin position="363"/>
        <end position="384"/>
    </location>
</feature>
<dbReference type="PROSITE" id="PS50156">
    <property type="entry name" value="SSD"/>
    <property type="match status" value="1"/>
</dbReference>
<keyword evidence="2" id="KW-1003">Cell membrane</keyword>
<feature type="transmembrane region" description="Helical" evidence="6">
    <location>
        <begin position="390"/>
        <end position="411"/>
    </location>
</feature>
<evidence type="ECO:0000256" key="3">
    <source>
        <dbReference type="ARBA" id="ARBA00022692"/>
    </source>
</evidence>
<dbReference type="SUPFAM" id="SSF82866">
    <property type="entry name" value="Multidrug efflux transporter AcrB transmembrane domain"/>
    <property type="match status" value="2"/>
</dbReference>
<keyword evidence="5 6" id="KW-0472">Membrane</keyword>
<dbReference type="InterPro" id="IPR004869">
    <property type="entry name" value="MMPL_dom"/>
</dbReference>
<comment type="subcellular location">
    <subcellularLocation>
        <location evidence="1">Cell membrane</location>
        <topology evidence="1">Multi-pass membrane protein</topology>
    </subcellularLocation>
</comment>
<reference evidence="8 9" key="1">
    <citation type="submission" date="2020-04" db="EMBL/GenBank/DDBJ databases">
        <authorList>
            <person name="De Canck E."/>
        </authorList>
    </citation>
    <scope>NUCLEOTIDE SEQUENCE [LARGE SCALE GENOMIC DNA]</scope>
    <source>
        <strain evidence="8 9">LMG 22037</strain>
    </source>
</reference>
<evidence type="ECO:0000256" key="6">
    <source>
        <dbReference type="SAM" id="Phobius"/>
    </source>
</evidence>
<feature type="transmembrane region" description="Helical" evidence="6">
    <location>
        <begin position="900"/>
        <end position="921"/>
    </location>
</feature>
<evidence type="ECO:0000256" key="2">
    <source>
        <dbReference type="ARBA" id="ARBA00022475"/>
    </source>
</evidence>
<dbReference type="PANTHER" id="PTHR33406">
    <property type="entry name" value="MEMBRANE PROTEIN MJ1562-RELATED"/>
    <property type="match status" value="1"/>
</dbReference>
<dbReference type="GO" id="GO:0005886">
    <property type="term" value="C:plasma membrane"/>
    <property type="evidence" value="ECO:0007669"/>
    <property type="project" value="UniProtKB-SubCell"/>
</dbReference>
<feature type="transmembrane region" description="Helical" evidence="6">
    <location>
        <begin position="868"/>
        <end position="888"/>
    </location>
</feature>
<feature type="transmembrane region" description="Helical" evidence="6">
    <location>
        <begin position="432"/>
        <end position="454"/>
    </location>
</feature>
<proteinExistence type="predicted"/>
<name>A0A6J5A056_9BURK</name>
<evidence type="ECO:0000256" key="1">
    <source>
        <dbReference type="ARBA" id="ARBA00004651"/>
    </source>
</evidence>
<evidence type="ECO:0000313" key="9">
    <source>
        <dbReference type="Proteomes" id="UP000494249"/>
    </source>
</evidence>
<dbReference type="Pfam" id="PF03176">
    <property type="entry name" value="MMPL"/>
    <property type="match status" value="2"/>
</dbReference>
<keyword evidence="3 6" id="KW-0812">Transmembrane</keyword>
<protein>
    <recommendedName>
        <fullName evidence="7">SSD domain-containing protein</fullName>
    </recommendedName>
</protein>
<evidence type="ECO:0000256" key="4">
    <source>
        <dbReference type="ARBA" id="ARBA00022989"/>
    </source>
</evidence>
<evidence type="ECO:0000256" key="5">
    <source>
        <dbReference type="ARBA" id="ARBA00023136"/>
    </source>
</evidence>
<gene>
    <name evidence="8" type="ORF">LMG22037_00813</name>
</gene>
<dbReference type="Proteomes" id="UP000494249">
    <property type="component" value="Unassembled WGS sequence"/>
</dbReference>
<feature type="transmembrane region" description="Helical" evidence="6">
    <location>
        <begin position="337"/>
        <end position="356"/>
    </location>
</feature>